<gene>
    <name evidence="5" type="primary">ABSGL_11547.1 scaffold 12295</name>
</gene>
<dbReference type="Proteomes" id="UP000078561">
    <property type="component" value="Unassembled WGS sequence"/>
</dbReference>
<feature type="compositionally biased region" description="Polar residues" evidence="3">
    <location>
        <begin position="148"/>
        <end position="164"/>
    </location>
</feature>
<dbReference type="InterPro" id="IPR045255">
    <property type="entry name" value="RanBP1-like"/>
</dbReference>
<keyword evidence="2" id="KW-0539">Nucleus</keyword>
<comment type="subcellular location">
    <subcellularLocation>
        <location evidence="1">Nucleus</location>
    </subcellularLocation>
</comment>
<feature type="compositionally biased region" description="Polar residues" evidence="3">
    <location>
        <begin position="202"/>
        <end position="218"/>
    </location>
</feature>
<dbReference type="OrthoDB" id="185618at2759"/>
<evidence type="ECO:0000256" key="2">
    <source>
        <dbReference type="ARBA" id="ARBA00023242"/>
    </source>
</evidence>
<feature type="compositionally biased region" description="Basic and acidic residues" evidence="3">
    <location>
        <begin position="91"/>
        <end position="105"/>
    </location>
</feature>
<dbReference type="SMART" id="SM00160">
    <property type="entry name" value="RanBD"/>
    <property type="match status" value="1"/>
</dbReference>
<feature type="compositionally biased region" description="Basic and acidic residues" evidence="3">
    <location>
        <begin position="7"/>
        <end position="16"/>
    </location>
</feature>
<feature type="compositionally biased region" description="Low complexity" evidence="3">
    <location>
        <begin position="77"/>
        <end position="88"/>
    </location>
</feature>
<organism evidence="5">
    <name type="scientific">Absidia glauca</name>
    <name type="common">Pin mould</name>
    <dbReference type="NCBI Taxonomy" id="4829"/>
    <lineage>
        <taxon>Eukaryota</taxon>
        <taxon>Fungi</taxon>
        <taxon>Fungi incertae sedis</taxon>
        <taxon>Mucoromycota</taxon>
        <taxon>Mucoromycotina</taxon>
        <taxon>Mucoromycetes</taxon>
        <taxon>Mucorales</taxon>
        <taxon>Cunninghamellaceae</taxon>
        <taxon>Absidia</taxon>
    </lineage>
</organism>
<dbReference type="AlphaFoldDB" id="A0A168QWE7"/>
<dbReference type="SUPFAM" id="SSF50729">
    <property type="entry name" value="PH domain-like"/>
    <property type="match status" value="1"/>
</dbReference>
<feature type="region of interest" description="Disordered" evidence="3">
    <location>
        <begin position="1"/>
        <end position="223"/>
    </location>
</feature>
<protein>
    <recommendedName>
        <fullName evidence="4">RanBD1 domain-containing protein</fullName>
    </recommendedName>
</protein>
<dbReference type="Gene3D" id="2.30.29.30">
    <property type="entry name" value="Pleckstrin-homology domain (PH domain)/Phosphotyrosine-binding domain (PTB)"/>
    <property type="match status" value="1"/>
</dbReference>
<accession>A0A168QWE7</accession>
<keyword evidence="6" id="KW-1185">Reference proteome</keyword>
<reference evidence="5" key="1">
    <citation type="submission" date="2016-04" db="EMBL/GenBank/DDBJ databases">
        <authorList>
            <person name="Evans L.H."/>
            <person name="Alamgir A."/>
            <person name="Owens N."/>
            <person name="Weber N.D."/>
            <person name="Virtaneva K."/>
            <person name="Barbian K."/>
            <person name="Babar A."/>
            <person name="Rosenke K."/>
        </authorList>
    </citation>
    <scope>NUCLEOTIDE SEQUENCE [LARGE SCALE GENOMIC DNA]</scope>
    <source>
        <strain evidence="5">CBS 101.48</strain>
    </source>
</reference>
<dbReference type="InParanoid" id="A0A168QWE7"/>
<feature type="domain" description="RanBD1" evidence="4">
    <location>
        <begin position="319"/>
        <end position="440"/>
    </location>
</feature>
<feature type="compositionally biased region" description="Low complexity" evidence="3">
    <location>
        <begin position="110"/>
        <end position="121"/>
    </location>
</feature>
<dbReference type="PANTHER" id="PTHR23138:SF142">
    <property type="entry name" value="RAN-BINDING PROTEIN 3B-RELATED"/>
    <property type="match status" value="1"/>
</dbReference>
<sequence length="451" mass="48501">MSSPPDSIHDMEDAASKKRGRAQSVEPTTPAPKDEEVETDKTSTVSAPKKTKRDEVCTSNGNSKGHSVRTIRKNMKDMSTTDTASLDDTAIDEHTQRPDSMHSVDEENGSDSQSIDNQSQQHGDDITDGSPSPPTTESQGEDKEEETPSTTKPLSRFVGNSDSGWNEFAQEEEQQPTKPSTSPTDKSKYTFGSSSGFGTKGWNATHQTTPISQRSPSLVSGSVFGSSSAAAAAAGTATTGSFSSYISSPSTAKSTTSAFGAFASAPSSTSPFALAASNNNAFASLPKPTDNDTTSPAQPKSPIEATEATTFGAGSKLKVPGVKQTEVKTGEEDEQTVYQHKAKLLVLDTKSNYWKERGSGTFRINVKNTTSQARLVMRTDSVYRLILNLLLFPEIKVFLMQERFVRFAGFESETKEDGSLETKLVNYALKMGNPVEASELCHRITSRIPSK</sequence>
<dbReference type="Pfam" id="PF00638">
    <property type="entry name" value="Ran_BP1"/>
    <property type="match status" value="1"/>
</dbReference>
<dbReference type="PANTHER" id="PTHR23138">
    <property type="entry name" value="RAN BINDING PROTEIN"/>
    <property type="match status" value="1"/>
</dbReference>
<dbReference type="InterPro" id="IPR000156">
    <property type="entry name" value="Ran_bind_dom"/>
</dbReference>
<dbReference type="EMBL" id="LT554468">
    <property type="protein sequence ID" value="SAM05672.1"/>
    <property type="molecule type" value="Genomic_DNA"/>
</dbReference>
<name>A0A168QWE7_ABSGL</name>
<dbReference type="OMA" id="NTETHKG"/>
<dbReference type="CDD" id="cd13180">
    <property type="entry name" value="RanBD_RanBP3"/>
    <property type="match status" value="1"/>
</dbReference>
<dbReference type="GO" id="GO:0005634">
    <property type="term" value="C:nucleus"/>
    <property type="evidence" value="ECO:0007669"/>
    <property type="project" value="UniProtKB-SubCell"/>
</dbReference>
<dbReference type="PROSITE" id="PS50196">
    <property type="entry name" value="RANBD1"/>
    <property type="match status" value="1"/>
</dbReference>
<evidence type="ECO:0000256" key="1">
    <source>
        <dbReference type="ARBA" id="ARBA00004123"/>
    </source>
</evidence>
<proteinExistence type="predicted"/>
<evidence type="ECO:0000313" key="5">
    <source>
        <dbReference type="EMBL" id="SAM05672.1"/>
    </source>
</evidence>
<feature type="region of interest" description="Disordered" evidence="3">
    <location>
        <begin position="283"/>
        <end position="302"/>
    </location>
</feature>
<evidence type="ECO:0000259" key="4">
    <source>
        <dbReference type="PROSITE" id="PS50196"/>
    </source>
</evidence>
<feature type="compositionally biased region" description="Low complexity" evidence="3">
    <location>
        <begin position="189"/>
        <end position="201"/>
    </location>
</feature>
<evidence type="ECO:0000313" key="6">
    <source>
        <dbReference type="Proteomes" id="UP000078561"/>
    </source>
</evidence>
<dbReference type="STRING" id="4829.A0A168QWE7"/>
<dbReference type="InterPro" id="IPR011993">
    <property type="entry name" value="PH-like_dom_sf"/>
</dbReference>
<evidence type="ECO:0000256" key="3">
    <source>
        <dbReference type="SAM" id="MobiDB-lite"/>
    </source>
</evidence>